<dbReference type="Proteomes" id="UP000634011">
    <property type="component" value="Unassembled WGS sequence"/>
</dbReference>
<evidence type="ECO:0000313" key="2">
    <source>
        <dbReference type="EMBL" id="MBC3862546.1"/>
    </source>
</evidence>
<reference evidence="2" key="1">
    <citation type="submission" date="2020-08" db="EMBL/GenBank/DDBJ databases">
        <title>Novel species isolated from subtropical streams in China.</title>
        <authorList>
            <person name="Lu H."/>
        </authorList>
    </citation>
    <scope>NUCLEOTIDE SEQUENCE</scope>
    <source>
        <strain evidence="2">KACC 12607</strain>
    </source>
</reference>
<comment type="caution">
    <text evidence="2">The sequence shown here is derived from an EMBL/GenBank/DDBJ whole genome shotgun (WGS) entry which is preliminary data.</text>
</comment>
<dbReference type="EMBL" id="JACOFV010000009">
    <property type="protein sequence ID" value="MBC3862546.1"/>
    <property type="molecule type" value="Genomic_DNA"/>
</dbReference>
<keyword evidence="1" id="KW-0472">Membrane</keyword>
<evidence type="ECO:0000313" key="3">
    <source>
        <dbReference type="Proteomes" id="UP000634011"/>
    </source>
</evidence>
<keyword evidence="1" id="KW-0812">Transmembrane</keyword>
<sequence length="206" mass="21713">MIFTNISSCKYGSSRTGFKPVREHGVILFVTLVALLILMISAIAMVRSFDTSLVLAGNLAFKRDLINQGERGVVAAKAEIQNPAQLGTAIALQTSAPAFNYSATLLPSDAHGLPLMITNDALWTMTGADITDATTGVTIRFVIDRLCNLPGPTSTASCIVGSTMLSTGGTANVSKGVPNGPIVYRVSVRVSGPRNTQSYMQTTLSM</sequence>
<feature type="transmembrane region" description="Helical" evidence="1">
    <location>
        <begin position="26"/>
        <end position="46"/>
    </location>
</feature>
<proteinExistence type="predicted"/>
<accession>A0A923HEG4</accession>
<gene>
    <name evidence="2" type="ORF">H8K32_10580</name>
</gene>
<evidence type="ECO:0008006" key="4">
    <source>
        <dbReference type="Google" id="ProtNLM"/>
    </source>
</evidence>
<dbReference type="RefSeq" id="WP_186912474.1">
    <property type="nucleotide sequence ID" value="NZ_JACOFV010000009.1"/>
</dbReference>
<dbReference type="AlphaFoldDB" id="A0A923HEG4"/>
<protein>
    <recommendedName>
        <fullName evidence="4">Tfp pilus assembly protein PilX</fullName>
    </recommendedName>
</protein>
<organism evidence="2 3">
    <name type="scientific">Undibacterium jejuense</name>
    <dbReference type="NCBI Taxonomy" id="1344949"/>
    <lineage>
        <taxon>Bacteria</taxon>
        <taxon>Pseudomonadati</taxon>
        <taxon>Pseudomonadota</taxon>
        <taxon>Betaproteobacteria</taxon>
        <taxon>Burkholderiales</taxon>
        <taxon>Oxalobacteraceae</taxon>
        <taxon>Undibacterium</taxon>
    </lineage>
</organism>
<keyword evidence="1" id="KW-1133">Transmembrane helix</keyword>
<evidence type="ECO:0000256" key="1">
    <source>
        <dbReference type="SAM" id="Phobius"/>
    </source>
</evidence>
<keyword evidence="3" id="KW-1185">Reference proteome</keyword>
<name>A0A923HEG4_9BURK</name>